<feature type="chain" id="PRO_5038574895" description="PE-PGRS family protein" evidence="1">
    <location>
        <begin position="25"/>
        <end position="396"/>
    </location>
</feature>
<dbReference type="Proteomes" id="UP000192566">
    <property type="component" value="Unassembled WGS sequence"/>
</dbReference>
<sequence length="396" mass="40744">MVVDLAARPHITAGVALASAAVLAAGPVAQHLPDLHVTRQLSQVSISNIQLTDAASSVMDLFSGVENELASFASGASAAAVPVAALTDFINPAALPLPLATWVTTFQNAGTNLQTAANLIQQLPFPTLQQIIANWASYGDLYVSTWQTAAQAAVTYYTGTTGNAFWPLLNTVFTDFALGRIGGNNGAVANLINAFWVTPLTKIGLPLEKILQIPANFTQNLANATEYLTTTGITQIGNFWVNTAPSVVGTPLESSLQAASTAWSHGDPVGAISNLLNTPGAVVNGFLNGTGKTGLLGTFFNTTVLKTVAPGVAKSMVAPNAVNIATGGSLQAALQGFVTQLTNGWPSLSNAVSGISTGLTTLLQNVSSQMPSLLSAFGATFASNIGLLISNLLKLL</sequence>
<evidence type="ECO:0000313" key="2">
    <source>
        <dbReference type="EMBL" id="ORA68505.1"/>
    </source>
</evidence>
<feature type="signal peptide" evidence="1">
    <location>
        <begin position="1"/>
        <end position="24"/>
    </location>
</feature>
<name>A0A1X0D7W9_MYCHE</name>
<organism evidence="2 3">
    <name type="scientific">Mycobacterium heidelbergense</name>
    <dbReference type="NCBI Taxonomy" id="53376"/>
    <lineage>
        <taxon>Bacteria</taxon>
        <taxon>Bacillati</taxon>
        <taxon>Actinomycetota</taxon>
        <taxon>Actinomycetes</taxon>
        <taxon>Mycobacteriales</taxon>
        <taxon>Mycobacteriaceae</taxon>
        <taxon>Mycobacterium</taxon>
        <taxon>Mycobacterium simiae complex</taxon>
    </lineage>
</organism>
<evidence type="ECO:0008006" key="4">
    <source>
        <dbReference type="Google" id="ProtNLM"/>
    </source>
</evidence>
<evidence type="ECO:0000313" key="3">
    <source>
        <dbReference type="Proteomes" id="UP000192566"/>
    </source>
</evidence>
<keyword evidence="1" id="KW-0732">Signal</keyword>
<protein>
    <recommendedName>
        <fullName evidence="4">PE-PGRS family protein</fullName>
    </recommendedName>
</protein>
<gene>
    <name evidence="2" type="ORF">BST25_22115</name>
</gene>
<dbReference type="AlphaFoldDB" id="A0A1X0D7W9"/>
<accession>A0A1X0D7W9</accession>
<evidence type="ECO:0000256" key="1">
    <source>
        <dbReference type="SAM" id="SignalP"/>
    </source>
</evidence>
<reference evidence="2 3" key="1">
    <citation type="submission" date="2017-02" db="EMBL/GenBank/DDBJ databases">
        <title>The new phylogeny of genus Mycobacterium.</title>
        <authorList>
            <person name="Tortoli E."/>
            <person name="Trovato A."/>
            <person name="Cirillo D.M."/>
        </authorList>
    </citation>
    <scope>NUCLEOTIDE SEQUENCE [LARGE SCALE GENOMIC DNA]</scope>
    <source>
        <strain evidence="2 3">DSM 44471</strain>
    </source>
</reference>
<dbReference type="EMBL" id="MVHR01000055">
    <property type="protein sequence ID" value="ORA68505.1"/>
    <property type="molecule type" value="Genomic_DNA"/>
</dbReference>
<keyword evidence="3" id="KW-1185">Reference proteome</keyword>
<proteinExistence type="predicted"/>
<comment type="caution">
    <text evidence="2">The sequence shown here is derived from an EMBL/GenBank/DDBJ whole genome shotgun (WGS) entry which is preliminary data.</text>
</comment>